<proteinExistence type="inferred from homology"/>
<evidence type="ECO:0000313" key="6">
    <source>
        <dbReference type="EnsemblMetazoa" id="ENSAATROPP010798"/>
    </source>
</evidence>
<dbReference type="PANTHER" id="PTHR11999:SF60">
    <property type="entry name" value="3,4-DIHYDROXYPHENYLACETALDEHYDE SYNTHASE"/>
    <property type="match status" value="1"/>
</dbReference>
<comment type="similarity">
    <text evidence="2 5">Belongs to the group II decarboxylase family.</text>
</comment>
<dbReference type="InterPro" id="IPR021115">
    <property type="entry name" value="Pyridoxal-P_BS"/>
</dbReference>
<protein>
    <submittedName>
        <fullName evidence="6">Uncharacterized protein</fullName>
    </submittedName>
</protein>
<dbReference type="AlphaFoldDB" id="A0AAG5DJM8"/>
<dbReference type="InterPro" id="IPR010977">
    <property type="entry name" value="Aromatic_deC"/>
</dbReference>
<dbReference type="GO" id="GO:0005737">
    <property type="term" value="C:cytoplasm"/>
    <property type="evidence" value="ECO:0007669"/>
    <property type="project" value="TreeGrafter"/>
</dbReference>
<keyword evidence="7" id="KW-1185">Reference proteome</keyword>
<dbReference type="Gene3D" id="3.40.640.10">
    <property type="entry name" value="Type I PLP-dependent aspartate aminotransferase-like (Major domain)"/>
    <property type="match status" value="1"/>
</dbReference>
<keyword evidence="4 5" id="KW-0456">Lyase</keyword>
<dbReference type="GO" id="GO:0019752">
    <property type="term" value="P:carboxylic acid metabolic process"/>
    <property type="evidence" value="ECO:0007669"/>
    <property type="project" value="InterPro"/>
</dbReference>
<comment type="cofactor">
    <cofactor evidence="1 5">
        <name>pyridoxal 5'-phosphate</name>
        <dbReference type="ChEBI" id="CHEBI:597326"/>
    </cofactor>
</comment>
<evidence type="ECO:0000256" key="1">
    <source>
        <dbReference type="ARBA" id="ARBA00001933"/>
    </source>
</evidence>
<dbReference type="SUPFAM" id="SSF53383">
    <property type="entry name" value="PLP-dependent transferases"/>
    <property type="match status" value="1"/>
</dbReference>
<organism evidence="6 7">
    <name type="scientific">Anopheles atroparvus</name>
    <name type="common">European mosquito</name>
    <dbReference type="NCBI Taxonomy" id="41427"/>
    <lineage>
        <taxon>Eukaryota</taxon>
        <taxon>Metazoa</taxon>
        <taxon>Ecdysozoa</taxon>
        <taxon>Arthropoda</taxon>
        <taxon>Hexapoda</taxon>
        <taxon>Insecta</taxon>
        <taxon>Pterygota</taxon>
        <taxon>Neoptera</taxon>
        <taxon>Endopterygota</taxon>
        <taxon>Diptera</taxon>
        <taxon>Nematocera</taxon>
        <taxon>Culicoidea</taxon>
        <taxon>Culicidae</taxon>
        <taxon>Anophelinae</taxon>
        <taxon>Anopheles</taxon>
    </lineage>
</organism>
<reference evidence="6" key="1">
    <citation type="submission" date="2024-04" db="UniProtKB">
        <authorList>
            <consortium name="EnsemblMetazoa"/>
        </authorList>
    </citation>
    <scope>IDENTIFICATION</scope>
    <source>
        <strain evidence="6">EBRO</strain>
    </source>
</reference>
<dbReference type="GO" id="GO:0004058">
    <property type="term" value="F:aromatic-L-amino-acid decarboxylase activity"/>
    <property type="evidence" value="ECO:0007669"/>
    <property type="project" value="TreeGrafter"/>
</dbReference>
<keyword evidence="3 5" id="KW-0663">Pyridoxal phosphate</keyword>
<evidence type="ECO:0000313" key="7">
    <source>
        <dbReference type="Proteomes" id="UP000075880"/>
    </source>
</evidence>
<evidence type="ECO:0000256" key="5">
    <source>
        <dbReference type="RuleBase" id="RU000382"/>
    </source>
</evidence>
<evidence type="ECO:0000256" key="4">
    <source>
        <dbReference type="ARBA" id="ARBA00023239"/>
    </source>
</evidence>
<dbReference type="Gene3D" id="3.90.1150.10">
    <property type="entry name" value="Aspartate Aminotransferase, domain 1"/>
    <property type="match status" value="1"/>
</dbReference>
<dbReference type="InterPro" id="IPR015424">
    <property type="entry name" value="PyrdxlP-dep_Trfase"/>
</dbReference>
<dbReference type="PANTHER" id="PTHR11999">
    <property type="entry name" value="GROUP II PYRIDOXAL-5-PHOSPHATE DECARBOXYLASE"/>
    <property type="match status" value="1"/>
</dbReference>
<dbReference type="GO" id="GO:0030170">
    <property type="term" value="F:pyridoxal phosphate binding"/>
    <property type="evidence" value="ECO:0007669"/>
    <property type="project" value="InterPro"/>
</dbReference>
<dbReference type="InterPro" id="IPR015421">
    <property type="entry name" value="PyrdxlP-dep_Trfase_major"/>
</dbReference>
<name>A0AAG5DJM8_ANOAO</name>
<dbReference type="GO" id="GO:0006584">
    <property type="term" value="P:catecholamine metabolic process"/>
    <property type="evidence" value="ECO:0007669"/>
    <property type="project" value="TreeGrafter"/>
</dbReference>
<dbReference type="EnsemblMetazoa" id="ENSAATROPT011917">
    <property type="protein sequence ID" value="ENSAATROPP010798"/>
    <property type="gene ID" value="ENSAATROPG009704"/>
</dbReference>
<accession>A0AAG5DJM8</accession>
<evidence type="ECO:0000256" key="2">
    <source>
        <dbReference type="ARBA" id="ARBA00009533"/>
    </source>
</evidence>
<dbReference type="InterPro" id="IPR015422">
    <property type="entry name" value="PyrdxlP-dep_Trfase_small"/>
</dbReference>
<dbReference type="InterPro" id="IPR002129">
    <property type="entry name" value="PyrdxlP-dep_de-COase"/>
</dbReference>
<dbReference type="Proteomes" id="UP000075880">
    <property type="component" value="Unassembled WGS sequence"/>
</dbReference>
<dbReference type="PROSITE" id="PS00392">
    <property type="entry name" value="DDC_GAD_HDC_YDC"/>
    <property type="match status" value="1"/>
</dbReference>
<sequence length="246" mass="29319">MAGAERADSLNFNLHKWMFVNFDCCAMWFKDAGSVTQSFSVDRIYLQHQFQGHSKAPDYRHWQIQLGRRFRSLKVWITLRTMGAEKIRQLIRFHIQLANRFEQYVRTDDRFEVLCSTLALVCFRLKGDDARSKQLLENITRRKKIFMIPATYQGKFIIRFMICGIDPQMHDIEYAWDEVRTYLVFESRSGKTFYSETEYFLQSDHYHDSSSIISYYFLTCTMVPRQDYGFALGKPVFETRFLLEST</sequence>
<evidence type="ECO:0000256" key="3">
    <source>
        <dbReference type="ARBA" id="ARBA00022898"/>
    </source>
</evidence>
<dbReference type="Pfam" id="PF00282">
    <property type="entry name" value="Pyridoxal_deC"/>
    <property type="match status" value="1"/>
</dbReference>